<proteinExistence type="predicted"/>
<reference evidence="1" key="2">
    <citation type="submission" date="2023-04" db="EMBL/GenBank/DDBJ databases">
        <authorList>
            <person name="Beletskiy A.V."/>
            <person name="Mardanov A.V."/>
            <person name="Ravin N.V."/>
        </authorList>
    </citation>
    <scope>NUCLEOTIDE SEQUENCE</scope>
    <source>
        <strain evidence="1">GKL-01</strain>
    </source>
</reference>
<gene>
    <name evidence="1" type="ORF">QJT80_14395</name>
</gene>
<organism evidence="1">
    <name type="scientific">Candidatus Thiocaldithrix dubininis</name>
    <dbReference type="NCBI Taxonomy" id="3080823"/>
    <lineage>
        <taxon>Bacteria</taxon>
        <taxon>Pseudomonadati</taxon>
        <taxon>Pseudomonadota</taxon>
        <taxon>Gammaproteobacteria</taxon>
        <taxon>Thiotrichales</taxon>
        <taxon>Thiotrichaceae</taxon>
        <taxon>Candidatus Thiocaldithrix</taxon>
    </lineage>
</organism>
<name>A0AA95KJU4_9GAMM</name>
<dbReference type="Proteomes" id="UP001300672">
    <property type="component" value="Chromosome"/>
</dbReference>
<dbReference type="AlphaFoldDB" id="A0AA95KJU4"/>
<protein>
    <submittedName>
        <fullName evidence="1">Uncharacterized protein</fullName>
    </submittedName>
</protein>
<accession>A0AA95KJU4</accession>
<reference evidence="1" key="1">
    <citation type="journal article" date="2023" name="Int. J. Mol. Sci.">
        <title>Metagenomics Revealed a New Genus 'Candidatus Thiocaldithrix dubininis' gen. nov., sp. nov. and a New Species 'Candidatus Thiothrix putei' sp. nov. in the Family Thiotrichaceae, Some Members of Which Have Traits of Both Na+- and H+-Motive Energetics.</title>
        <authorList>
            <person name="Ravin N.V."/>
            <person name="Muntyan M.S."/>
            <person name="Smolyakov D.D."/>
            <person name="Rudenko T.S."/>
            <person name="Beletsky A.V."/>
            <person name="Mardanov A.V."/>
            <person name="Grabovich M.Y."/>
        </authorList>
    </citation>
    <scope>NUCLEOTIDE SEQUENCE</scope>
    <source>
        <strain evidence="1">GKL-01</strain>
    </source>
</reference>
<evidence type="ECO:0000313" key="1">
    <source>
        <dbReference type="EMBL" id="WGZ90662.1"/>
    </source>
</evidence>
<sequence length="458" mass="50835">MLKHSKSGPLKVALLSISPHNRAILEFFFAGAGQSLFKVVKLVEAEALIVDYDHPGAKEEWAQLNCTDKAGIILSVHPVDLPQTVWIPKPLTSKALTEAATKIQDLIVVQPTAVPAMAEVINSRELFEKVAAPEKPLGLSQPTVTPFGINTTKPQARFNTLMQSAALEEDEEEDELPPLPSVETIKQAVVFDPAETALEMEEIAKPLEPSVSPEVAEKRWRELCGNAEDIRQAANWHTDLASFTPDNYFLSGLLEALRRAKQANQAVQLTCLDNQQLVIFPELGQIFTSMDSRADEFALLCKMPIATNQLLIHTPVGYELTELLEQVKQKPEFCVDLEGFVWAVTLLTAQGRVQQGADLSQKIALIAWPNMTRLEQFPHIMRIAALWTHRPGSVFEIAHALAIPQRYVISFYTAANNLNLFELDQTKLKAQTTTKEPPKENRGLFARLLKRLLGGSAK</sequence>
<dbReference type="KEGG" id="tdu:QJT80_14395"/>
<dbReference type="EMBL" id="CP124755">
    <property type="protein sequence ID" value="WGZ90662.1"/>
    <property type="molecule type" value="Genomic_DNA"/>
</dbReference>